<evidence type="ECO:0000313" key="1">
    <source>
        <dbReference type="EMBL" id="HEX70171.1"/>
    </source>
</evidence>
<gene>
    <name evidence="1" type="ORF">ENP13_02875</name>
</gene>
<organism evidence="1">
    <name type="scientific">Thermorudis sp</name>
    <dbReference type="NCBI Taxonomy" id="1969470"/>
    <lineage>
        <taxon>Bacteria</taxon>
        <taxon>Pseudomonadati</taxon>
        <taxon>Thermomicrobiota</taxon>
        <taxon>Thermomicrobia</taxon>
        <taxon>Thermomicrobia incertae sedis</taxon>
        <taxon>Thermorudis</taxon>
    </lineage>
</organism>
<dbReference type="EMBL" id="DSID01000225">
    <property type="protein sequence ID" value="HEX70171.1"/>
    <property type="molecule type" value="Genomic_DNA"/>
</dbReference>
<proteinExistence type="predicted"/>
<reference evidence="1" key="1">
    <citation type="journal article" date="2020" name="mSystems">
        <title>Genome- and Community-Level Interaction Insights into Carbon Utilization and Element Cycling Functions of Hydrothermarchaeota in Hydrothermal Sediment.</title>
        <authorList>
            <person name="Zhou Z."/>
            <person name="Liu Y."/>
            <person name="Xu W."/>
            <person name="Pan J."/>
            <person name="Luo Z.H."/>
            <person name="Li M."/>
        </authorList>
    </citation>
    <scope>NUCLEOTIDE SEQUENCE [LARGE SCALE GENOMIC DNA]</scope>
    <source>
        <strain evidence="1">SpSt-192</strain>
    </source>
</reference>
<sequence>MAGRTRTVPLIQLVPYGRAHDNPPVRAETVSEGSMPPWFYLLTHPAARLKAAQRQSSIDGLLATFGEGAEHEREGNRP</sequence>
<name>A0A7C2WA49_9BACT</name>
<dbReference type="AlphaFoldDB" id="A0A7C2WA49"/>
<comment type="caution">
    <text evidence="1">The sequence shown here is derived from an EMBL/GenBank/DDBJ whole genome shotgun (WGS) entry which is preliminary data.</text>
</comment>
<accession>A0A7C2WA49</accession>
<protein>
    <submittedName>
        <fullName evidence="1">Uncharacterized protein</fullName>
    </submittedName>
</protein>